<sequence>TDAFQVATKIGAQLETSTHTADVSLDADSYGAGDIATITIVDADLNSDSAGRDTYQNSSTTFQITVTQAGNDDTEQLVAAAQTIIETGDNTGVFVGTFAVPDYKGSDMELTYYDAKDAGGSAVQYYDTATVVSTSGSVSFDRSVYPVPFSSTDLHTGSGGTTLQTESGDVTAWITVSDPDETGDTLTTTAGSGTGLILVKHTNSTGSETIATAGSAGGSVDATAGTRAAELGALSEITIGSSEFE</sequence>
<gene>
    <name evidence="1" type="ORF">METZ01_LOCUS473552</name>
</gene>
<organism evidence="1">
    <name type="scientific">marine metagenome</name>
    <dbReference type="NCBI Taxonomy" id="408172"/>
    <lineage>
        <taxon>unclassified sequences</taxon>
        <taxon>metagenomes</taxon>
        <taxon>ecological metagenomes</taxon>
    </lineage>
</organism>
<accession>A0A383BMS8</accession>
<feature type="non-terminal residue" evidence="1">
    <location>
        <position position="1"/>
    </location>
</feature>
<dbReference type="EMBL" id="UINC01201380">
    <property type="protein sequence ID" value="SVE20698.1"/>
    <property type="molecule type" value="Genomic_DNA"/>
</dbReference>
<dbReference type="AlphaFoldDB" id="A0A383BMS8"/>
<proteinExistence type="predicted"/>
<reference evidence="1" key="1">
    <citation type="submission" date="2018-05" db="EMBL/GenBank/DDBJ databases">
        <authorList>
            <person name="Lanie J.A."/>
            <person name="Ng W.-L."/>
            <person name="Kazmierczak K.M."/>
            <person name="Andrzejewski T.M."/>
            <person name="Davidsen T.M."/>
            <person name="Wayne K.J."/>
            <person name="Tettelin H."/>
            <person name="Glass J.I."/>
            <person name="Rusch D."/>
            <person name="Podicherti R."/>
            <person name="Tsui H.-C.T."/>
            <person name="Winkler M.E."/>
        </authorList>
    </citation>
    <scope>NUCLEOTIDE SEQUENCE</scope>
</reference>
<protein>
    <submittedName>
        <fullName evidence="1">Uncharacterized protein</fullName>
    </submittedName>
</protein>
<evidence type="ECO:0000313" key="1">
    <source>
        <dbReference type="EMBL" id="SVE20698.1"/>
    </source>
</evidence>
<name>A0A383BMS8_9ZZZZ</name>
<feature type="non-terminal residue" evidence="1">
    <location>
        <position position="245"/>
    </location>
</feature>